<dbReference type="Pfam" id="PF20791">
    <property type="entry name" value="Acyl-ACP_TE_C"/>
    <property type="match status" value="1"/>
</dbReference>
<name>A0A167AZB2_9BACL</name>
<evidence type="ECO:0000256" key="3">
    <source>
        <dbReference type="ARBA" id="ARBA00022801"/>
    </source>
</evidence>
<dbReference type="InterPro" id="IPR002864">
    <property type="entry name" value="Acyl-ACP_thioesterase_NHD"/>
</dbReference>
<evidence type="ECO:0008006" key="12">
    <source>
        <dbReference type="Google" id="ProtNLM"/>
    </source>
</evidence>
<evidence type="ECO:0000259" key="8">
    <source>
        <dbReference type="Pfam" id="PF01643"/>
    </source>
</evidence>
<dbReference type="PANTHER" id="PTHR31727:SF6">
    <property type="entry name" value="OLEOYL-ACYL CARRIER PROTEIN THIOESTERASE 1, CHLOROPLASTIC"/>
    <property type="match status" value="1"/>
</dbReference>
<feature type="domain" description="Acyl-ACP thioesterase-like C-terminal" evidence="9">
    <location>
        <begin position="158"/>
        <end position="217"/>
    </location>
</feature>
<evidence type="ECO:0000256" key="4">
    <source>
        <dbReference type="ARBA" id="ARBA00022832"/>
    </source>
</evidence>
<dbReference type="GO" id="GO:0000036">
    <property type="term" value="F:acyl carrier activity"/>
    <property type="evidence" value="ECO:0007669"/>
    <property type="project" value="TreeGrafter"/>
</dbReference>
<feature type="domain" description="Acyl-ACP thioesterase N-terminal hotdog" evidence="8">
    <location>
        <begin position="3"/>
        <end position="122"/>
    </location>
</feature>
<dbReference type="Pfam" id="PF01643">
    <property type="entry name" value="Acyl-ACP_TE"/>
    <property type="match status" value="1"/>
</dbReference>
<evidence type="ECO:0000256" key="5">
    <source>
        <dbReference type="ARBA" id="ARBA00022946"/>
    </source>
</evidence>
<dbReference type="PANTHER" id="PTHR31727">
    <property type="entry name" value="OLEOYL-ACYL CARRIER PROTEIN THIOESTERASE 1, CHLOROPLASTIC"/>
    <property type="match status" value="1"/>
</dbReference>
<dbReference type="GO" id="GO:0016297">
    <property type="term" value="F:fatty acyl-[ACP] hydrolase activity"/>
    <property type="evidence" value="ECO:0007669"/>
    <property type="project" value="InterPro"/>
</dbReference>
<keyword evidence="11" id="KW-1185">Reference proteome</keyword>
<evidence type="ECO:0000313" key="11">
    <source>
        <dbReference type="Proteomes" id="UP000077134"/>
    </source>
</evidence>
<comment type="caution">
    <text evidence="10">The sequence shown here is derived from an EMBL/GenBank/DDBJ whole genome shotgun (WGS) entry which is preliminary data.</text>
</comment>
<protein>
    <recommendedName>
        <fullName evidence="12">Acyl-ACP thioesterase</fullName>
    </recommendedName>
</protein>
<keyword evidence="6" id="KW-0443">Lipid metabolism</keyword>
<evidence type="ECO:0000259" key="9">
    <source>
        <dbReference type="Pfam" id="PF20791"/>
    </source>
</evidence>
<keyword evidence="4" id="KW-0276">Fatty acid metabolism</keyword>
<proteinExistence type="inferred from homology"/>
<organism evidence="10 11">
    <name type="scientific">Paenibacillus crassostreae</name>
    <dbReference type="NCBI Taxonomy" id="1763538"/>
    <lineage>
        <taxon>Bacteria</taxon>
        <taxon>Bacillati</taxon>
        <taxon>Bacillota</taxon>
        <taxon>Bacilli</taxon>
        <taxon>Bacillales</taxon>
        <taxon>Paenibacillaceae</taxon>
        <taxon>Paenibacillus</taxon>
    </lineage>
</organism>
<dbReference type="InterPro" id="IPR049427">
    <property type="entry name" value="Acyl-ACP_TE_C"/>
</dbReference>
<dbReference type="STRING" id="1763538.LPB68_16130"/>
<accession>A0A167AZB2</accession>
<evidence type="ECO:0000256" key="6">
    <source>
        <dbReference type="ARBA" id="ARBA00023098"/>
    </source>
</evidence>
<dbReference type="OrthoDB" id="9801517at2"/>
<keyword evidence="3" id="KW-0378">Hydrolase</keyword>
<dbReference type="CDD" id="cd00586">
    <property type="entry name" value="4HBT"/>
    <property type="match status" value="1"/>
</dbReference>
<dbReference type="Gene3D" id="3.10.129.10">
    <property type="entry name" value="Hotdog Thioesterase"/>
    <property type="match status" value="2"/>
</dbReference>
<dbReference type="Proteomes" id="UP000077134">
    <property type="component" value="Unassembled WGS sequence"/>
</dbReference>
<dbReference type="InterPro" id="IPR029069">
    <property type="entry name" value="HotDog_dom_sf"/>
</dbReference>
<comment type="similarity">
    <text evidence="1">Belongs to the acyl-ACP thioesterase family.</text>
</comment>
<dbReference type="EMBL" id="LSFN01000038">
    <property type="protein sequence ID" value="OAB71599.1"/>
    <property type="molecule type" value="Genomic_DNA"/>
</dbReference>
<evidence type="ECO:0000256" key="2">
    <source>
        <dbReference type="ARBA" id="ARBA00022516"/>
    </source>
</evidence>
<reference evidence="10 11" key="1">
    <citation type="submission" date="2016-02" db="EMBL/GenBank/DDBJ databases">
        <title>Paenibacillus sp. LPB0068, isolated from Crassostrea gigas.</title>
        <authorList>
            <person name="Shin S.-K."/>
            <person name="Yi H."/>
        </authorList>
    </citation>
    <scope>NUCLEOTIDE SEQUENCE [LARGE SCALE GENOMIC DNA]</scope>
    <source>
        <strain evidence="10 11">LPB0068</strain>
    </source>
</reference>
<keyword evidence="2" id="KW-0444">Lipid biosynthesis</keyword>
<dbReference type="InterPro" id="IPR045023">
    <property type="entry name" value="FATA/B"/>
</dbReference>
<evidence type="ECO:0000256" key="1">
    <source>
        <dbReference type="ARBA" id="ARBA00006500"/>
    </source>
</evidence>
<gene>
    <name evidence="10" type="ORF">PNBC_19000</name>
</gene>
<dbReference type="KEGG" id="pcx:LPB68_16130"/>
<dbReference type="AlphaFoldDB" id="A0A167AZB2"/>
<keyword evidence="7" id="KW-0275">Fatty acid biosynthesis</keyword>
<dbReference type="SUPFAM" id="SSF54637">
    <property type="entry name" value="Thioesterase/thiol ester dehydrase-isomerase"/>
    <property type="match status" value="2"/>
</dbReference>
<keyword evidence="5" id="KW-0809">Transit peptide</keyword>
<evidence type="ECO:0000313" key="10">
    <source>
        <dbReference type="EMBL" id="OAB71599.1"/>
    </source>
</evidence>
<sequence>MGNMWTEEHLIYSNEIDHKANCRLSTLLSLMQRAADGNVEQMGGSRDEMLSRNMGWMLTTIDLTCQIIPKFNDTIKISTWNKGTKGPLWLRDYKILDENNQEIAKACTLWALVDIVKRKVLRPSAYPFDIHSNLEDSAGSIPDKMTIADDILLHDAYSITVRYSGIDSNGHLNNARYADICMDALTVEELDNMTIQGFKISYHHEAKMGEEIHILRSDVIEGMIYFKGQSTEGSCYFDACLRIQE</sequence>
<evidence type="ECO:0000256" key="7">
    <source>
        <dbReference type="ARBA" id="ARBA00023160"/>
    </source>
</evidence>
<dbReference type="RefSeq" id="WP_068661001.1">
    <property type="nucleotide sequence ID" value="NZ_CP017770.1"/>
</dbReference>